<feature type="non-terminal residue" evidence="2">
    <location>
        <position position="115"/>
    </location>
</feature>
<accession>A0A9D4UQD6</accession>
<comment type="caution">
    <text evidence="2">The sequence shown here is derived from an EMBL/GenBank/DDBJ whole genome shotgun (WGS) entry which is preliminary data.</text>
</comment>
<dbReference type="AlphaFoldDB" id="A0A9D4UQD6"/>
<keyword evidence="3" id="KW-1185">Reference proteome</keyword>
<sequence>MITLSNALLSDSSPCTPLHALKTLKSASGGLSQVSTLSTTLFFLSSNAQSRPHSGPARVPALATSLAPLGPCTRPQALAALLSPVQLRHPVAFPPPPLRSHEPPLANSDLAIGRL</sequence>
<reference evidence="2" key="1">
    <citation type="submission" date="2021-01" db="EMBL/GenBank/DDBJ databases">
        <title>Adiantum capillus-veneris genome.</title>
        <authorList>
            <person name="Fang Y."/>
            <person name="Liao Q."/>
        </authorList>
    </citation>
    <scope>NUCLEOTIDE SEQUENCE</scope>
    <source>
        <strain evidence="2">H3</strain>
        <tissue evidence="2">Leaf</tissue>
    </source>
</reference>
<feature type="region of interest" description="Disordered" evidence="1">
    <location>
        <begin position="91"/>
        <end position="115"/>
    </location>
</feature>
<evidence type="ECO:0000313" key="3">
    <source>
        <dbReference type="Proteomes" id="UP000886520"/>
    </source>
</evidence>
<proteinExistence type="predicted"/>
<gene>
    <name evidence="2" type="ORF">GOP47_0014145</name>
</gene>
<dbReference type="Proteomes" id="UP000886520">
    <property type="component" value="Chromosome 13"/>
</dbReference>
<evidence type="ECO:0000313" key="2">
    <source>
        <dbReference type="EMBL" id="KAI5071894.1"/>
    </source>
</evidence>
<organism evidence="2 3">
    <name type="scientific">Adiantum capillus-veneris</name>
    <name type="common">Maidenhair fern</name>
    <dbReference type="NCBI Taxonomy" id="13818"/>
    <lineage>
        <taxon>Eukaryota</taxon>
        <taxon>Viridiplantae</taxon>
        <taxon>Streptophyta</taxon>
        <taxon>Embryophyta</taxon>
        <taxon>Tracheophyta</taxon>
        <taxon>Polypodiopsida</taxon>
        <taxon>Polypodiidae</taxon>
        <taxon>Polypodiales</taxon>
        <taxon>Pteridineae</taxon>
        <taxon>Pteridaceae</taxon>
        <taxon>Vittarioideae</taxon>
        <taxon>Adiantum</taxon>
    </lineage>
</organism>
<evidence type="ECO:0000256" key="1">
    <source>
        <dbReference type="SAM" id="MobiDB-lite"/>
    </source>
</evidence>
<dbReference type="EMBL" id="JABFUD020000013">
    <property type="protein sequence ID" value="KAI5071894.1"/>
    <property type="molecule type" value="Genomic_DNA"/>
</dbReference>
<protein>
    <submittedName>
        <fullName evidence="2">Uncharacterized protein</fullName>
    </submittedName>
</protein>
<name>A0A9D4UQD6_ADICA</name>